<dbReference type="Pfam" id="PF02223">
    <property type="entry name" value="Thymidylate_kin"/>
    <property type="match status" value="1"/>
</dbReference>
<dbReference type="EC" id="2.7.4.9" evidence="2 11"/>
<dbReference type="FunFam" id="3.40.50.300:FF:000225">
    <property type="entry name" value="Thymidylate kinase"/>
    <property type="match status" value="1"/>
</dbReference>
<evidence type="ECO:0000313" key="14">
    <source>
        <dbReference type="EMBL" id="HHD39883.1"/>
    </source>
</evidence>
<comment type="catalytic activity">
    <reaction evidence="9 11">
        <text>dTMP + ATP = dTDP + ADP</text>
        <dbReference type="Rhea" id="RHEA:13517"/>
        <dbReference type="ChEBI" id="CHEBI:30616"/>
        <dbReference type="ChEBI" id="CHEBI:58369"/>
        <dbReference type="ChEBI" id="CHEBI:63528"/>
        <dbReference type="ChEBI" id="CHEBI:456216"/>
        <dbReference type="EC" id="2.7.4.9"/>
    </reaction>
</comment>
<evidence type="ECO:0000256" key="1">
    <source>
        <dbReference type="ARBA" id="ARBA00009776"/>
    </source>
</evidence>
<dbReference type="NCBIfam" id="TIGR00041">
    <property type="entry name" value="DTMP_kinase"/>
    <property type="match status" value="1"/>
</dbReference>
<keyword evidence="4 11" id="KW-0808">Transferase</keyword>
<evidence type="ECO:0000256" key="10">
    <source>
        <dbReference type="ARBA" id="ARBA00057735"/>
    </source>
</evidence>
<evidence type="ECO:0000256" key="3">
    <source>
        <dbReference type="ARBA" id="ARBA00017144"/>
    </source>
</evidence>
<dbReference type="GO" id="GO:0004798">
    <property type="term" value="F:dTMP kinase activity"/>
    <property type="evidence" value="ECO:0007669"/>
    <property type="project" value="UniProtKB-UniRule"/>
</dbReference>
<evidence type="ECO:0000259" key="12">
    <source>
        <dbReference type="Pfam" id="PF02223"/>
    </source>
</evidence>
<dbReference type="HAMAP" id="MF_00165">
    <property type="entry name" value="Thymidylate_kinase"/>
    <property type="match status" value="1"/>
</dbReference>
<reference evidence="13" key="1">
    <citation type="journal article" date="2020" name="mSystems">
        <title>Genome- and Community-Level Interaction Insights into Carbon Utilization and Element Cycling Functions of Hydrothermarchaeota in Hydrothermal Sediment.</title>
        <authorList>
            <person name="Zhou Z."/>
            <person name="Liu Y."/>
            <person name="Xu W."/>
            <person name="Pan J."/>
            <person name="Luo Z.H."/>
            <person name="Li M."/>
        </authorList>
    </citation>
    <scope>NUCLEOTIDE SEQUENCE [LARGE SCALE GENOMIC DNA]</scope>
    <source>
        <strain evidence="14">SpSt-101</strain>
        <strain evidence="13">SpSt-61</strain>
    </source>
</reference>
<name>A0A7V4KC58_FERPE</name>
<dbReference type="AlphaFoldDB" id="A0A7V4KC58"/>
<evidence type="ECO:0000256" key="9">
    <source>
        <dbReference type="ARBA" id="ARBA00048743"/>
    </source>
</evidence>
<evidence type="ECO:0000313" key="13">
    <source>
        <dbReference type="EMBL" id="HGU52234.1"/>
    </source>
</evidence>
<keyword evidence="5 11" id="KW-0545">Nucleotide biosynthesis</keyword>
<dbReference type="GO" id="GO:0005829">
    <property type="term" value="C:cytosol"/>
    <property type="evidence" value="ECO:0007669"/>
    <property type="project" value="TreeGrafter"/>
</dbReference>
<dbReference type="InterPro" id="IPR018094">
    <property type="entry name" value="Thymidylate_kinase"/>
</dbReference>
<feature type="binding site" evidence="11">
    <location>
        <begin position="7"/>
        <end position="14"/>
    </location>
    <ligand>
        <name>ATP</name>
        <dbReference type="ChEBI" id="CHEBI:30616"/>
    </ligand>
</feature>
<dbReference type="Gene3D" id="3.40.50.300">
    <property type="entry name" value="P-loop containing nucleotide triphosphate hydrolases"/>
    <property type="match status" value="1"/>
</dbReference>
<dbReference type="EMBL" id="DRUO01000007">
    <property type="protein sequence ID" value="HHD39883.1"/>
    <property type="molecule type" value="Genomic_DNA"/>
</dbReference>
<sequence>MFVSFEGIDGCGKSTQIEMFMKYLQSKGIDFVKVREPGGTKLGENIRQLLINEKMVSRSELLLFLASRAQLVEEVIKPALKEGKIVVADRFAHSSVAYQGCGRNLGVDVVKMLNDFATDHVYPDLVFYIDIPAEVAISRINKEQRDRIEQEGLEFFEKVRNCYLELCKTEKSFVLIDGTKDVETISKQIIKIFEGLYKV</sequence>
<dbReference type="GO" id="GO:0006235">
    <property type="term" value="P:dTTP biosynthetic process"/>
    <property type="evidence" value="ECO:0007669"/>
    <property type="project" value="UniProtKB-UniRule"/>
</dbReference>
<dbReference type="GO" id="GO:0006233">
    <property type="term" value="P:dTDP biosynthetic process"/>
    <property type="evidence" value="ECO:0007669"/>
    <property type="project" value="InterPro"/>
</dbReference>
<evidence type="ECO:0000256" key="2">
    <source>
        <dbReference type="ARBA" id="ARBA00012980"/>
    </source>
</evidence>
<comment type="function">
    <text evidence="10 11">Phosphorylation of dTMP to form dTDP in both de novo and salvage pathways of dTTP synthesis.</text>
</comment>
<evidence type="ECO:0000256" key="7">
    <source>
        <dbReference type="ARBA" id="ARBA00022777"/>
    </source>
</evidence>
<keyword evidence="8 11" id="KW-0067">ATP-binding</keyword>
<dbReference type="InterPro" id="IPR027417">
    <property type="entry name" value="P-loop_NTPase"/>
</dbReference>
<accession>A0A7V4KC58</accession>
<dbReference type="InterPro" id="IPR039430">
    <property type="entry name" value="Thymidylate_kin-like_dom"/>
</dbReference>
<comment type="similarity">
    <text evidence="1 11">Belongs to the thymidylate kinase family.</text>
</comment>
<dbReference type="SUPFAM" id="SSF52540">
    <property type="entry name" value="P-loop containing nucleoside triphosphate hydrolases"/>
    <property type="match status" value="1"/>
</dbReference>
<dbReference type="PANTHER" id="PTHR10344">
    <property type="entry name" value="THYMIDYLATE KINASE"/>
    <property type="match status" value="1"/>
</dbReference>
<dbReference type="GO" id="GO:0005524">
    <property type="term" value="F:ATP binding"/>
    <property type="evidence" value="ECO:0007669"/>
    <property type="project" value="UniProtKB-UniRule"/>
</dbReference>
<organism evidence="13">
    <name type="scientific">Fervidobacterium pennivorans</name>
    <dbReference type="NCBI Taxonomy" id="93466"/>
    <lineage>
        <taxon>Bacteria</taxon>
        <taxon>Thermotogati</taxon>
        <taxon>Thermotogota</taxon>
        <taxon>Thermotogae</taxon>
        <taxon>Thermotogales</taxon>
        <taxon>Fervidobacteriaceae</taxon>
        <taxon>Fervidobacterium</taxon>
    </lineage>
</organism>
<evidence type="ECO:0000256" key="8">
    <source>
        <dbReference type="ARBA" id="ARBA00022840"/>
    </source>
</evidence>
<dbReference type="CDD" id="cd01672">
    <property type="entry name" value="TMPK"/>
    <property type="match status" value="1"/>
</dbReference>
<feature type="domain" description="Thymidylate kinase-like" evidence="12">
    <location>
        <begin position="5"/>
        <end position="189"/>
    </location>
</feature>
<evidence type="ECO:0000256" key="11">
    <source>
        <dbReference type="HAMAP-Rule" id="MF_00165"/>
    </source>
</evidence>
<dbReference type="EMBL" id="DSZZ01000082">
    <property type="protein sequence ID" value="HGU52234.1"/>
    <property type="molecule type" value="Genomic_DNA"/>
</dbReference>
<proteinExistence type="inferred from homology"/>
<evidence type="ECO:0000256" key="4">
    <source>
        <dbReference type="ARBA" id="ARBA00022679"/>
    </source>
</evidence>
<dbReference type="PANTHER" id="PTHR10344:SF4">
    <property type="entry name" value="UMP-CMP KINASE 2, MITOCHONDRIAL"/>
    <property type="match status" value="1"/>
</dbReference>
<keyword evidence="7 11" id="KW-0418">Kinase</keyword>
<evidence type="ECO:0000256" key="6">
    <source>
        <dbReference type="ARBA" id="ARBA00022741"/>
    </source>
</evidence>
<comment type="caution">
    <text evidence="13">The sequence shown here is derived from an EMBL/GenBank/DDBJ whole genome shotgun (WGS) entry which is preliminary data.</text>
</comment>
<dbReference type="GO" id="GO:0006227">
    <property type="term" value="P:dUDP biosynthetic process"/>
    <property type="evidence" value="ECO:0007669"/>
    <property type="project" value="TreeGrafter"/>
</dbReference>
<evidence type="ECO:0000256" key="5">
    <source>
        <dbReference type="ARBA" id="ARBA00022727"/>
    </source>
</evidence>
<gene>
    <name evidence="11 13" type="primary">tmk</name>
    <name evidence="14" type="ORF">ENL60_00095</name>
    <name evidence="13" type="ORF">ENT78_01675</name>
</gene>
<protein>
    <recommendedName>
        <fullName evidence="3 11">Thymidylate kinase</fullName>
        <ecNumber evidence="2 11">2.7.4.9</ecNumber>
    </recommendedName>
    <alternativeName>
        <fullName evidence="11">dTMP kinase</fullName>
    </alternativeName>
</protein>
<keyword evidence="6 11" id="KW-0547">Nucleotide-binding</keyword>